<evidence type="ECO:0000256" key="2">
    <source>
        <dbReference type="SAM" id="Phobius"/>
    </source>
</evidence>
<dbReference type="PANTHER" id="PTHR36698:SF2">
    <property type="entry name" value="MCE_MLAD DOMAIN-CONTAINING PROTEIN"/>
    <property type="match status" value="1"/>
</dbReference>
<keyword evidence="2" id="KW-0472">Membrane</keyword>
<sequence length="704" mass="74404">METRANYLLIGVFALVGLIGSFLFVLWLAKIDLEKQYAYYDVLFENVGGLGMAGSVRYNGLPVGQVVMLELDDENPSLVRVRIEVGADTPVKTDTIAKLQGQGVTGVSIVALSGGTIDAAALPQYGEIITEKSALQSVVEGAPQLMEKAIGLLENLQSVVSEENTAAVNELLANLASASGRLDRTLAEFEELSEDVGSAAREIAAFTTRLETLSDTAEETLVEATGALGSIKEAADRTKGTLENAESAFATADGLMKEDLKDFIQRGADAAAALENVVAVLEPSAISAMQSAQALIDERLPALVQQVQDTAAVMETQIAQVGTDASSLMTRYEEVGTSVQARVEQTQTAISAFETATNAATDTLNSVRVASDTATTVMNTDLQPLADEATAALTTVRDLATTKVSPLIDQTNETLVAIETGVQEITDQGTVMLETATARLVEARGTLANFNEALELSDEMLRSLDDTADAVNTLVRGGATDMVEDAREAAASARSALDAIHVTVDERLPEVVENISEAAQAANTMIASIDTLAVDATGQMATLSPQASEALVTAIDTFERSNRTLEAIYQAMETADATLDTAGDTFSGVNRILDEDVDQIMTDISGAVAAVSGTVTGVSDDINKAADEVLAASKSASNLLGTVDGIVQRNERQVSEFLRLGLPQTVKFIEESRYLVGNLDRLVARIKRDPARFLLGTQGSEFSR</sequence>
<dbReference type="RefSeq" id="WP_283424197.1">
    <property type="nucleotide sequence ID" value="NZ_FXTY01000001.1"/>
</dbReference>
<dbReference type="Pfam" id="PF02470">
    <property type="entry name" value="MlaD"/>
    <property type="match status" value="1"/>
</dbReference>
<evidence type="ECO:0000256" key="1">
    <source>
        <dbReference type="SAM" id="Coils"/>
    </source>
</evidence>
<keyword evidence="1" id="KW-0175">Coiled coil</keyword>
<protein>
    <submittedName>
        <fullName evidence="4">Phospholipid/cholesterol/gamma-HCH transport system substrate-binding protein</fullName>
    </submittedName>
</protein>
<evidence type="ECO:0000313" key="4">
    <source>
        <dbReference type="EMBL" id="SMP02937.1"/>
    </source>
</evidence>
<keyword evidence="2" id="KW-0812">Transmembrane</keyword>
<reference evidence="4 5" key="1">
    <citation type="submission" date="2017-05" db="EMBL/GenBank/DDBJ databases">
        <authorList>
            <person name="Varghese N."/>
            <person name="Submissions S."/>
        </authorList>
    </citation>
    <scope>NUCLEOTIDE SEQUENCE [LARGE SCALE GENOMIC DNA]</scope>
    <source>
        <strain evidence="4 5">DSM 29734</strain>
    </source>
</reference>
<feature type="coiled-coil region" evidence="1">
    <location>
        <begin position="168"/>
        <end position="195"/>
    </location>
</feature>
<gene>
    <name evidence="4" type="ORF">SAMN06265373_101335</name>
</gene>
<dbReference type="InterPro" id="IPR003399">
    <property type="entry name" value="Mce/MlaD"/>
</dbReference>
<evidence type="ECO:0000259" key="3">
    <source>
        <dbReference type="Pfam" id="PF02470"/>
    </source>
</evidence>
<accession>A0ABY1N813</accession>
<comment type="caution">
    <text evidence="4">The sequence shown here is derived from an EMBL/GenBank/DDBJ whole genome shotgun (WGS) entry which is preliminary data.</text>
</comment>
<dbReference type="PANTHER" id="PTHR36698">
    <property type="entry name" value="BLL5892 PROTEIN"/>
    <property type="match status" value="1"/>
</dbReference>
<evidence type="ECO:0000313" key="5">
    <source>
        <dbReference type="Proteomes" id="UP001157961"/>
    </source>
</evidence>
<dbReference type="EMBL" id="FXTY01000001">
    <property type="protein sequence ID" value="SMP02937.1"/>
    <property type="molecule type" value="Genomic_DNA"/>
</dbReference>
<proteinExistence type="predicted"/>
<keyword evidence="2" id="KW-1133">Transmembrane helix</keyword>
<name>A0ABY1N813_9RHOB</name>
<dbReference type="Proteomes" id="UP001157961">
    <property type="component" value="Unassembled WGS sequence"/>
</dbReference>
<keyword evidence="5" id="KW-1185">Reference proteome</keyword>
<feature type="domain" description="Mce/MlaD" evidence="3">
    <location>
        <begin position="39"/>
        <end position="115"/>
    </location>
</feature>
<organism evidence="4 5">
    <name type="scientific">Shimia sagamensis</name>
    <dbReference type="NCBI Taxonomy" id="1566352"/>
    <lineage>
        <taxon>Bacteria</taxon>
        <taxon>Pseudomonadati</taxon>
        <taxon>Pseudomonadota</taxon>
        <taxon>Alphaproteobacteria</taxon>
        <taxon>Rhodobacterales</taxon>
        <taxon>Roseobacteraceae</taxon>
    </lineage>
</organism>
<feature type="transmembrane region" description="Helical" evidence="2">
    <location>
        <begin position="7"/>
        <end position="29"/>
    </location>
</feature>